<protein>
    <submittedName>
        <fullName evidence="2">PEP-CTERM sorting domain-containing protein</fullName>
    </submittedName>
</protein>
<comment type="caution">
    <text evidence="2">The sequence shown here is derived from an EMBL/GenBank/DDBJ whole genome shotgun (WGS) entry which is preliminary data.</text>
</comment>
<reference evidence="3" key="1">
    <citation type="journal article" date="2019" name="Int. J. Syst. Evol. Microbiol.">
        <title>The Global Catalogue of Microorganisms (GCM) 10K type strain sequencing project: providing services to taxonomists for standard genome sequencing and annotation.</title>
        <authorList>
            <consortium name="The Broad Institute Genomics Platform"/>
            <consortium name="The Broad Institute Genome Sequencing Center for Infectious Disease"/>
            <person name="Wu L."/>
            <person name="Ma J."/>
        </authorList>
    </citation>
    <scope>NUCLEOTIDE SEQUENCE [LARGE SCALE GENOMIC DNA]</scope>
    <source>
        <strain evidence="3">CGMCC 4.1467</strain>
    </source>
</reference>
<dbReference type="RefSeq" id="WP_379710410.1">
    <property type="nucleotide sequence ID" value="NZ_JBHTBS010000002.1"/>
</dbReference>
<dbReference type="NCBIfam" id="TIGR02595">
    <property type="entry name" value="PEP_CTERM"/>
    <property type="match status" value="1"/>
</dbReference>
<feature type="chain" id="PRO_5047029676" evidence="1">
    <location>
        <begin position="33"/>
        <end position="280"/>
    </location>
</feature>
<proteinExistence type="predicted"/>
<evidence type="ECO:0000256" key="1">
    <source>
        <dbReference type="SAM" id="SignalP"/>
    </source>
</evidence>
<keyword evidence="1" id="KW-0732">Signal</keyword>
<evidence type="ECO:0000313" key="3">
    <source>
        <dbReference type="Proteomes" id="UP001596472"/>
    </source>
</evidence>
<feature type="signal peptide" evidence="1">
    <location>
        <begin position="1"/>
        <end position="32"/>
    </location>
</feature>
<name>A0ABW2L6S1_9BACT</name>
<sequence length="280" mass="30372">MPSPQSLLSRAKALASASKSILPIALASSSPAASLNFDYFGTAMFDNSGFFVSTLSTPANGGGITQGTGFKLWGSDSIHDSAFYRFDESRQETLAISDGDGLGMLWGGSINGSLQAGDVISAPYEFDYSFTQTPGFAGDDYVSNPWRISIGLIDRTDDPINWSQDAAYGQLSPITTAAENGYESVDGEFHRTGTISLTVEDWMLQSYSPTHWFVQLEVLVEHENNFFAYNGPFPKLNGDILEVNVPQNSIDISYTPVPEPSGLLIALTGGLFMMRRRRNA</sequence>
<gene>
    <name evidence="2" type="ORF">ACFQY0_06250</name>
</gene>
<dbReference type="EMBL" id="JBHTBS010000002">
    <property type="protein sequence ID" value="MFC7336771.1"/>
    <property type="molecule type" value="Genomic_DNA"/>
</dbReference>
<evidence type="ECO:0000313" key="2">
    <source>
        <dbReference type="EMBL" id="MFC7336771.1"/>
    </source>
</evidence>
<dbReference type="InterPro" id="IPR013424">
    <property type="entry name" value="Ice-binding_C"/>
</dbReference>
<organism evidence="2 3">
    <name type="scientific">Haloferula chungangensis</name>
    <dbReference type="NCBI Taxonomy" id="1048331"/>
    <lineage>
        <taxon>Bacteria</taxon>
        <taxon>Pseudomonadati</taxon>
        <taxon>Verrucomicrobiota</taxon>
        <taxon>Verrucomicrobiia</taxon>
        <taxon>Verrucomicrobiales</taxon>
        <taxon>Verrucomicrobiaceae</taxon>
        <taxon>Haloferula</taxon>
    </lineage>
</organism>
<dbReference type="Proteomes" id="UP001596472">
    <property type="component" value="Unassembled WGS sequence"/>
</dbReference>
<keyword evidence="3" id="KW-1185">Reference proteome</keyword>
<accession>A0ABW2L6S1</accession>